<evidence type="ECO:0000256" key="5">
    <source>
        <dbReference type="ARBA" id="ARBA00023002"/>
    </source>
</evidence>
<name>Q1JZ87_DESA6</name>
<evidence type="ECO:0000313" key="8">
    <source>
        <dbReference type="EMBL" id="EAT15680.1"/>
    </source>
</evidence>
<dbReference type="Pfam" id="PF07992">
    <property type="entry name" value="Pyr_redox_2"/>
    <property type="match status" value="1"/>
</dbReference>
<dbReference type="InterPro" id="IPR036873">
    <property type="entry name" value="Rhodanese-like_dom_sf"/>
</dbReference>
<dbReference type="PRINTS" id="PR00368">
    <property type="entry name" value="FADPNR"/>
</dbReference>
<feature type="domain" description="Rhodanese" evidence="7">
    <location>
        <begin position="473"/>
        <end position="557"/>
    </location>
</feature>
<comment type="cofactor">
    <cofactor evidence="1">
        <name>FAD</name>
        <dbReference type="ChEBI" id="CHEBI:57692"/>
    </cofactor>
</comment>
<dbReference type="EMBL" id="AAEW02000009">
    <property type="protein sequence ID" value="EAT15680.1"/>
    <property type="molecule type" value="Genomic_DNA"/>
</dbReference>
<dbReference type="SUPFAM" id="SSF52821">
    <property type="entry name" value="Rhodanese/Cell cycle control phosphatase"/>
    <property type="match status" value="1"/>
</dbReference>
<dbReference type="InterPro" id="IPR036188">
    <property type="entry name" value="FAD/NAD-bd_sf"/>
</dbReference>
<keyword evidence="3" id="KW-0285">Flavoprotein</keyword>
<protein>
    <submittedName>
        <fullName evidence="8">FAD-dependent pyridine nucleotide-disulphide oxidoreductase</fullName>
    </submittedName>
</protein>
<reference evidence="8" key="1">
    <citation type="submission" date="2006-05" db="EMBL/GenBank/DDBJ databases">
        <title>Annotation of the draft genome assembly of Desulfuromonas acetoxidans DSM 684.</title>
        <authorList>
            <consortium name="US DOE Joint Genome Institute (JGI-ORNL)"/>
            <person name="Larimer F."/>
            <person name="Land M."/>
            <person name="Hauser L."/>
        </authorList>
    </citation>
    <scope>NUCLEOTIDE SEQUENCE [LARGE SCALE GENOMIC DNA]</scope>
    <source>
        <strain evidence="8">DSM 684</strain>
    </source>
</reference>
<sequence>MHSRKILIVGGVAAGMKTACRLRRLDADAEITVIDRTKNISYGACPLPYYIEGLYDDLMEVRKTPVGVLRDETFFANVKGFTTLTRSEATAIDRDAKTVTIRSLDEDRVQTLSYDTLVMATGNTPIVPPVPGHDLDGVLPLKTMEHAEQLDALADTAKNAVVVGGGLIGLEVAEALTKRGINVTLLEMKDQVMATALDFSSAAIVHRELRKNGVNLRLAEPLLRIEGQDRVEKVITEQGEYPADMVIMAIGVRPVTELAKDAGIELGTTGAIAVNDQMQTNDPAIYAVGDCVESIDQLTGKPVYVPLGSTANKHGRVAANVIAGQADRFPGILGSLVVKVFDLNVARTGLSAEDARLNGYDSVSLIATSPDIAHLYPGNKPIIIKLIADRQTRKLLGAQIVGPGVVDKRLDVVASAVTMGATVDQLAQFDLCYAPPFANAMDALIQAANAMRNKLDGLADSMSPCEAVDLVNSGEPVILLDVRSPAEYEEIRIPGATLVPLGALRKRLDELPKDQLIIPFCKLSLRGFEAQIILQQAGFTNVRYMEGGVLAWPYEFE</sequence>
<keyword evidence="4" id="KW-0274">FAD</keyword>
<dbReference type="RefSeq" id="WP_006000671.1">
    <property type="nucleotide sequence ID" value="NZ_AAEW02000009.1"/>
</dbReference>
<evidence type="ECO:0000256" key="2">
    <source>
        <dbReference type="ARBA" id="ARBA00009130"/>
    </source>
</evidence>
<dbReference type="InterPro" id="IPR050260">
    <property type="entry name" value="FAD-bd_OxRdtase"/>
</dbReference>
<organism evidence="8 9">
    <name type="scientific">Desulfuromonas acetoxidans (strain DSM 684 / 11070)</name>
    <dbReference type="NCBI Taxonomy" id="281689"/>
    <lineage>
        <taxon>Bacteria</taxon>
        <taxon>Pseudomonadati</taxon>
        <taxon>Thermodesulfobacteriota</taxon>
        <taxon>Desulfuromonadia</taxon>
        <taxon>Desulfuromonadales</taxon>
        <taxon>Desulfuromonadaceae</taxon>
        <taxon>Desulfuromonas</taxon>
    </lineage>
</organism>
<dbReference type="PANTHER" id="PTHR43429">
    <property type="entry name" value="PYRIDINE NUCLEOTIDE-DISULFIDE OXIDOREDUCTASE DOMAIN-CONTAINING"/>
    <property type="match status" value="1"/>
</dbReference>
<dbReference type="OrthoDB" id="9769238at2"/>
<dbReference type="GO" id="GO:0016491">
    <property type="term" value="F:oxidoreductase activity"/>
    <property type="evidence" value="ECO:0007669"/>
    <property type="project" value="UniProtKB-KW"/>
</dbReference>
<dbReference type="AlphaFoldDB" id="Q1JZ87"/>
<dbReference type="PANTHER" id="PTHR43429:SF1">
    <property type="entry name" value="NAD(P)H SULFUR OXIDOREDUCTASE (COA-DEPENDENT)"/>
    <property type="match status" value="1"/>
</dbReference>
<evidence type="ECO:0000256" key="4">
    <source>
        <dbReference type="ARBA" id="ARBA00022827"/>
    </source>
</evidence>
<dbReference type="Proteomes" id="UP000005695">
    <property type="component" value="Unassembled WGS sequence"/>
</dbReference>
<reference evidence="8" key="2">
    <citation type="submission" date="2006-05" db="EMBL/GenBank/DDBJ databases">
        <title>Sequencing of the draft genome and assembly of Desulfuromonas acetoxidans DSM 684.</title>
        <authorList>
            <consortium name="US DOE Joint Genome Institute (JGI-PGF)"/>
            <person name="Copeland A."/>
            <person name="Lucas S."/>
            <person name="Lapidus A."/>
            <person name="Barry K."/>
            <person name="Detter J.C."/>
            <person name="Glavina del Rio T."/>
            <person name="Hammon N."/>
            <person name="Israni S."/>
            <person name="Dalin E."/>
            <person name="Tice H."/>
            <person name="Bruce D."/>
            <person name="Pitluck S."/>
            <person name="Richardson P."/>
        </authorList>
    </citation>
    <scope>NUCLEOTIDE SEQUENCE [LARGE SCALE GENOMIC DNA]</scope>
    <source>
        <strain evidence="8">DSM 684</strain>
    </source>
</reference>
<proteinExistence type="inferred from homology"/>
<dbReference type="InterPro" id="IPR016156">
    <property type="entry name" value="FAD/NAD-linked_Rdtase_dimer_sf"/>
</dbReference>
<evidence type="ECO:0000256" key="6">
    <source>
        <dbReference type="ARBA" id="ARBA00023284"/>
    </source>
</evidence>
<comment type="caution">
    <text evidence="8">The sequence shown here is derived from an EMBL/GenBank/DDBJ whole genome shotgun (WGS) entry which is preliminary data.</text>
</comment>
<gene>
    <name evidence="8" type="ORF">Dace_1542</name>
</gene>
<comment type="similarity">
    <text evidence="2">Belongs to the class-III pyridine nucleotide-disulfide oxidoreductase family.</text>
</comment>
<evidence type="ECO:0000313" key="9">
    <source>
        <dbReference type="Proteomes" id="UP000005695"/>
    </source>
</evidence>
<keyword evidence="9" id="KW-1185">Reference proteome</keyword>
<dbReference type="Pfam" id="PF00581">
    <property type="entry name" value="Rhodanese"/>
    <property type="match status" value="1"/>
</dbReference>
<accession>Q1JZ87</accession>
<dbReference type="InterPro" id="IPR001763">
    <property type="entry name" value="Rhodanese-like_dom"/>
</dbReference>
<evidence type="ECO:0000259" key="7">
    <source>
        <dbReference type="PROSITE" id="PS50206"/>
    </source>
</evidence>
<dbReference type="SMART" id="SM00450">
    <property type="entry name" value="RHOD"/>
    <property type="match status" value="1"/>
</dbReference>
<keyword evidence="6" id="KW-0676">Redox-active center</keyword>
<dbReference type="Gene3D" id="3.40.250.10">
    <property type="entry name" value="Rhodanese-like domain"/>
    <property type="match status" value="1"/>
</dbReference>
<dbReference type="CDD" id="cd00158">
    <property type="entry name" value="RHOD"/>
    <property type="match status" value="1"/>
</dbReference>
<dbReference type="SUPFAM" id="SSF51905">
    <property type="entry name" value="FAD/NAD(P)-binding domain"/>
    <property type="match status" value="1"/>
</dbReference>
<evidence type="ECO:0000256" key="3">
    <source>
        <dbReference type="ARBA" id="ARBA00022630"/>
    </source>
</evidence>
<dbReference type="SUPFAM" id="SSF55424">
    <property type="entry name" value="FAD/NAD-linked reductases, dimerisation (C-terminal) domain"/>
    <property type="match status" value="1"/>
</dbReference>
<dbReference type="Gene3D" id="3.50.50.60">
    <property type="entry name" value="FAD/NAD(P)-binding domain"/>
    <property type="match status" value="2"/>
</dbReference>
<keyword evidence="5" id="KW-0560">Oxidoreductase</keyword>
<dbReference type="InterPro" id="IPR004099">
    <property type="entry name" value="Pyr_nucl-diS_OxRdtase_dimer"/>
</dbReference>
<dbReference type="InterPro" id="IPR023753">
    <property type="entry name" value="FAD/NAD-binding_dom"/>
</dbReference>
<dbReference type="Pfam" id="PF02852">
    <property type="entry name" value="Pyr_redox_dim"/>
    <property type="match status" value="1"/>
</dbReference>
<dbReference type="PROSITE" id="PS50206">
    <property type="entry name" value="RHODANESE_3"/>
    <property type="match status" value="1"/>
</dbReference>
<dbReference type="PRINTS" id="PR00411">
    <property type="entry name" value="PNDRDTASEI"/>
</dbReference>
<evidence type="ECO:0000256" key="1">
    <source>
        <dbReference type="ARBA" id="ARBA00001974"/>
    </source>
</evidence>